<dbReference type="HOGENOM" id="CLU_1448509_0_0_1"/>
<keyword evidence="3" id="KW-1185">Reference proteome</keyword>
<dbReference type="EMBL" id="GL377311">
    <property type="protein sequence ID" value="EFI93460.1"/>
    <property type="molecule type" value="Genomic_DNA"/>
</dbReference>
<dbReference type="Proteomes" id="UP000007431">
    <property type="component" value="Unassembled WGS sequence"/>
</dbReference>
<dbReference type="InParanoid" id="D8QFR1"/>
<feature type="non-terminal residue" evidence="2">
    <location>
        <position position="187"/>
    </location>
</feature>
<dbReference type="AlphaFoldDB" id="D8QFR1"/>
<dbReference type="VEuPathDB" id="FungiDB:SCHCODRAFT_02638882"/>
<dbReference type="RefSeq" id="XP_003028363.1">
    <property type="nucleotide sequence ID" value="XM_003028317.1"/>
</dbReference>
<proteinExistence type="predicted"/>
<evidence type="ECO:0000256" key="1">
    <source>
        <dbReference type="SAM" id="MobiDB-lite"/>
    </source>
</evidence>
<evidence type="ECO:0000313" key="3">
    <source>
        <dbReference type="Proteomes" id="UP000007431"/>
    </source>
</evidence>
<dbReference type="KEGG" id="scm:SCHCO_02638882"/>
<feature type="compositionally biased region" description="Basic and acidic residues" evidence="1">
    <location>
        <begin position="169"/>
        <end position="187"/>
    </location>
</feature>
<feature type="region of interest" description="Disordered" evidence="1">
    <location>
        <begin position="157"/>
        <end position="187"/>
    </location>
</feature>
<evidence type="ECO:0000313" key="2">
    <source>
        <dbReference type="EMBL" id="EFI93460.1"/>
    </source>
</evidence>
<reference evidence="2 3" key="1">
    <citation type="journal article" date="2010" name="Nat. Biotechnol.">
        <title>Genome sequence of the model mushroom Schizophyllum commune.</title>
        <authorList>
            <person name="Ohm R.A."/>
            <person name="de Jong J.F."/>
            <person name="Lugones L.G."/>
            <person name="Aerts A."/>
            <person name="Kothe E."/>
            <person name="Stajich J.E."/>
            <person name="de Vries R.P."/>
            <person name="Record E."/>
            <person name="Levasseur A."/>
            <person name="Baker S.E."/>
            <person name="Bartholomew K.A."/>
            <person name="Coutinho P.M."/>
            <person name="Erdmann S."/>
            <person name="Fowler T.J."/>
            <person name="Gathman A.C."/>
            <person name="Lombard V."/>
            <person name="Henrissat B."/>
            <person name="Knabe N."/>
            <person name="Kuees U."/>
            <person name="Lilly W.W."/>
            <person name="Lindquist E."/>
            <person name="Lucas S."/>
            <person name="Magnuson J.K."/>
            <person name="Piumi F."/>
            <person name="Raudaskoski M."/>
            <person name="Salamov A."/>
            <person name="Schmutz J."/>
            <person name="Schwarze F.W.M.R."/>
            <person name="vanKuyk P.A."/>
            <person name="Horton J.S."/>
            <person name="Grigoriev I.V."/>
            <person name="Woesten H.A.B."/>
        </authorList>
    </citation>
    <scope>NUCLEOTIDE SEQUENCE [LARGE SCALE GENOMIC DNA]</scope>
    <source>
        <strain evidence="3">H4-8 / FGSC 9210</strain>
    </source>
</reference>
<gene>
    <name evidence="2" type="ORF">SCHCODRAFT_112701</name>
</gene>
<protein>
    <submittedName>
        <fullName evidence="2">Uncharacterized protein</fullName>
    </submittedName>
</protein>
<dbReference type="GeneID" id="9591843"/>
<feature type="region of interest" description="Disordered" evidence="1">
    <location>
        <begin position="1"/>
        <end position="44"/>
    </location>
</feature>
<feature type="compositionally biased region" description="Pro residues" evidence="1">
    <location>
        <begin position="1"/>
        <end position="19"/>
    </location>
</feature>
<sequence>MPAPRRAPTCRPPPDPTFPTPFARATSSRPPPPRRARSTRSHGALAAPSLAVAVARALASSPLPCALSANAESTPKRGPRREHARAPLHARRPSGCAYSANAECASSPVGERCPSPPLTRLEHAPRAARSREYLVYRGDPSPIAAAITDAACAPRAPVRETSQANARRGAHEMQCRHRRSDDDNTPS</sequence>
<name>D8QFR1_SCHCM</name>
<feature type="region of interest" description="Disordered" evidence="1">
    <location>
        <begin position="64"/>
        <end position="93"/>
    </location>
</feature>
<feature type="compositionally biased region" description="Basic residues" evidence="1">
    <location>
        <begin position="77"/>
        <end position="92"/>
    </location>
</feature>
<organism evidence="3">
    <name type="scientific">Schizophyllum commune (strain H4-8 / FGSC 9210)</name>
    <name type="common">Split gill fungus</name>
    <dbReference type="NCBI Taxonomy" id="578458"/>
    <lineage>
        <taxon>Eukaryota</taxon>
        <taxon>Fungi</taxon>
        <taxon>Dikarya</taxon>
        <taxon>Basidiomycota</taxon>
        <taxon>Agaricomycotina</taxon>
        <taxon>Agaricomycetes</taxon>
        <taxon>Agaricomycetidae</taxon>
        <taxon>Agaricales</taxon>
        <taxon>Schizophyllaceae</taxon>
        <taxon>Schizophyllum</taxon>
    </lineage>
</organism>
<accession>D8QFR1</accession>